<keyword evidence="3" id="KW-1185">Reference proteome</keyword>
<name>T0RQG8_SAPDV</name>
<sequence length="380" mass="40467">MRYRCGTLTVPGHPLALAVQAYMVPPGTASKGTIVVHRGGASASMATPSVALLTGGLYDIVALDAHTFATSDGRQDGAESVMALDALRRAVHSDVLHYFGLSDGARLGLAYATTFPDKVGRIVLDAIPNDDGHVSLVTLETTLRAFLNECAVAGAGGCPLASLPVGQLPAFLKRVDASPWTTATGDTLQGSVLRRTVARAMAVPSRWPRLASTMTKLLRNESVDIASWRDDVKCPSSSASAWRDVARLPLLASHPIACSERIPPRTMPLASTLYRNRILVLATELDAWATKATAEDIVRRLGVTNAALVVRDGYGHGASVSQPSSCVHALLTAFFTHGTYPSMRRCAVDARPFQMQFEVLLDPRVKAMYTVAASVHGHTT</sequence>
<evidence type="ECO:0000313" key="3">
    <source>
        <dbReference type="Proteomes" id="UP000030762"/>
    </source>
</evidence>
<dbReference type="InterPro" id="IPR029058">
    <property type="entry name" value="AB_hydrolase_fold"/>
</dbReference>
<dbReference type="InParanoid" id="T0RQG8"/>
<dbReference type="InterPro" id="IPR013595">
    <property type="entry name" value="Pept_S33_TAP-like_C"/>
</dbReference>
<dbReference type="Proteomes" id="UP000030762">
    <property type="component" value="Unassembled WGS sequence"/>
</dbReference>
<dbReference type="SUPFAM" id="SSF53474">
    <property type="entry name" value="alpha/beta-Hydrolases"/>
    <property type="match status" value="1"/>
</dbReference>
<feature type="domain" description="Peptidase S33 tripeptidyl aminopeptidase-like C-terminal" evidence="1">
    <location>
        <begin position="256"/>
        <end position="342"/>
    </location>
</feature>
<dbReference type="OrthoDB" id="425534at2759"/>
<reference evidence="2 3" key="1">
    <citation type="submission" date="2012-04" db="EMBL/GenBank/DDBJ databases">
        <title>The Genome Sequence of Saprolegnia declina VS20.</title>
        <authorList>
            <consortium name="The Broad Institute Genome Sequencing Platform"/>
            <person name="Russ C."/>
            <person name="Nusbaum C."/>
            <person name="Tyler B."/>
            <person name="van West P."/>
            <person name="Dieguez-Uribeondo J."/>
            <person name="de Bruijn I."/>
            <person name="Tripathy S."/>
            <person name="Jiang R."/>
            <person name="Young S.K."/>
            <person name="Zeng Q."/>
            <person name="Gargeya S."/>
            <person name="Fitzgerald M."/>
            <person name="Haas B."/>
            <person name="Abouelleil A."/>
            <person name="Alvarado L."/>
            <person name="Arachchi H.M."/>
            <person name="Berlin A."/>
            <person name="Chapman S.B."/>
            <person name="Goldberg J."/>
            <person name="Griggs A."/>
            <person name="Gujja S."/>
            <person name="Hansen M."/>
            <person name="Howarth C."/>
            <person name="Imamovic A."/>
            <person name="Larimer J."/>
            <person name="McCowen C."/>
            <person name="Montmayeur A."/>
            <person name="Murphy C."/>
            <person name="Neiman D."/>
            <person name="Pearson M."/>
            <person name="Priest M."/>
            <person name="Roberts A."/>
            <person name="Saif S."/>
            <person name="Shea T."/>
            <person name="Sisk P."/>
            <person name="Sykes S."/>
            <person name="Wortman J."/>
            <person name="Nusbaum C."/>
            <person name="Birren B."/>
        </authorList>
    </citation>
    <scope>NUCLEOTIDE SEQUENCE [LARGE SCALE GENOMIC DNA]</scope>
    <source>
        <strain evidence="2 3">VS20</strain>
    </source>
</reference>
<organism evidence="2 3">
    <name type="scientific">Saprolegnia diclina (strain VS20)</name>
    <dbReference type="NCBI Taxonomy" id="1156394"/>
    <lineage>
        <taxon>Eukaryota</taxon>
        <taxon>Sar</taxon>
        <taxon>Stramenopiles</taxon>
        <taxon>Oomycota</taxon>
        <taxon>Saprolegniomycetes</taxon>
        <taxon>Saprolegniales</taxon>
        <taxon>Saprolegniaceae</taxon>
        <taxon>Saprolegnia</taxon>
    </lineage>
</organism>
<dbReference type="Gene3D" id="3.40.50.1820">
    <property type="entry name" value="alpha/beta hydrolase"/>
    <property type="match status" value="1"/>
</dbReference>
<evidence type="ECO:0000313" key="2">
    <source>
        <dbReference type="EMBL" id="EQC34828.1"/>
    </source>
</evidence>
<dbReference type="RefSeq" id="XP_008611700.1">
    <property type="nucleotide sequence ID" value="XM_008613478.1"/>
</dbReference>
<gene>
    <name evidence="2" type="ORF">SDRG_07632</name>
</gene>
<evidence type="ECO:0000259" key="1">
    <source>
        <dbReference type="Pfam" id="PF08386"/>
    </source>
</evidence>
<dbReference type="AlphaFoldDB" id="T0RQG8"/>
<protein>
    <recommendedName>
        <fullName evidence="1">Peptidase S33 tripeptidyl aminopeptidase-like C-terminal domain-containing protein</fullName>
    </recommendedName>
</protein>
<dbReference type="EMBL" id="JH767153">
    <property type="protein sequence ID" value="EQC34828.1"/>
    <property type="molecule type" value="Genomic_DNA"/>
</dbReference>
<dbReference type="Pfam" id="PF08386">
    <property type="entry name" value="Abhydrolase_4"/>
    <property type="match status" value="1"/>
</dbReference>
<dbReference type="VEuPathDB" id="FungiDB:SDRG_07632"/>
<accession>T0RQG8</accession>
<dbReference type="GeneID" id="19948359"/>
<proteinExistence type="predicted"/>